<organism evidence="1 2">
    <name type="scientific">Cylindrodendrum hubeiense</name>
    <dbReference type="NCBI Taxonomy" id="595255"/>
    <lineage>
        <taxon>Eukaryota</taxon>
        <taxon>Fungi</taxon>
        <taxon>Dikarya</taxon>
        <taxon>Ascomycota</taxon>
        <taxon>Pezizomycotina</taxon>
        <taxon>Sordariomycetes</taxon>
        <taxon>Hypocreomycetidae</taxon>
        <taxon>Hypocreales</taxon>
        <taxon>Nectriaceae</taxon>
        <taxon>Cylindrodendrum</taxon>
    </lineage>
</organism>
<dbReference type="EMBL" id="JAANBB010000247">
    <property type="protein sequence ID" value="KAF7545569.1"/>
    <property type="molecule type" value="Genomic_DNA"/>
</dbReference>
<accession>A0A9P5H2A1</accession>
<name>A0A9P5H2A1_9HYPO</name>
<reference evidence="1" key="1">
    <citation type="submission" date="2020-03" db="EMBL/GenBank/DDBJ databases">
        <title>Draft Genome Sequence of Cylindrodendrum hubeiense.</title>
        <authorList>
            <person name="Buettner E."/>
            <person name="Kellner H."/>
        </authorList>
    </citation>
    <scope>NUCLEOTIDE SEQUENCE</scope>
    <source>
        <strain evidence="1">IHI 201604</strain>
    </source>
</reference>
<evidence type="ECO:0000313" key="2">
    <source>
        <dbReference type="Proteomes" id="UP000722485"/>
    </source>
</evidence>
<dbReference type="AlphaFoldDB" id="A0A9P5H2A1"/>
<dbReference type="Pfam" id="PF13826">
    <property type="entry name" value="Monooxy_af470-like"/>
    <property type="match status" value="1"/>
</dbReference>
<keyword evidence="2" id="KW-1185">Reference proteome</keyword>
<proteinExistence type="predicted"/>
<sequence length="287" mass="31885">MNRPEFRPKLALTSEPRTFQPATESIGVLSDGLKLHTTILIGALIQIPLCAILPIRYAIVPALSLLLNSVITTVLQARKPELNKFMKQVVPGRATAQIPSTSTASQGRFSSQPAEASIVVFNVGSQFNHPLGVLAPGVKELGNHFATLKRDILNRREEIGLLGVSTFLADEQESNNTNMLTCYFRDVESLHRWALGPMHREAWGWLNSKKYSHIGVFHETFCVPAKAYETIYINCRPVLLGRAAVEMSTKGPEPEWANCLMNADTPLLKTQYSRLSRDEAGKPKEDY</sequence>
<dbReference type="InterPro" id="IPR025444">
    <property type="entry name" value="Monooxy_af470"/>
</dbReference>
<protein>
    <submittedName>
        <fullName evidence="1">Uncharacterized protein</fullName>
    </submittedName>
</protein>
<gene>
    <name evidence="1" type="ORF">G7Z17_g9057</name>
</gene>
<dbReference type="Proteomes" id="UP000722485">
    <property type="component" value="Unassembled WGS sequence"/>
</dbReference>
<comment type="caution">
    <text evidence="1">The sequence shown here is derived from an EMBL/GenBank/DDBJ whole genome shotgun (WGS) entry which is preliminary data.</text>
</comment>
<dbReference type="OrthoDB" id="3202396at2759"/>
<evidence type="ECO:0000313" key="1">
    <source>
        <dbReference type="EMBL" id="KAF7545569.1"/>
    </source>
</evidence>